<dbReference type="Proteomes" id="UP000821865">
    <property type="component" value="Chromosome 8"/>
</dbReference>
<evidence type="ECO:0000313" key="2">
    <source>
        <dbReference type="Proteomes" id="UP000821865"/>
    </source>
</evidence>
<evidence type="ECO:0000313" key="1">
    <source>
        <dbReference type="EMBL" id="KAH7937008.1"/>
    </source>
</evidence>
<accession>A0ACB8C7Z6</accession>
<reference evidence="1" key="1">
    <citation type="submission" date="2020-05" db="EMBL/GenBank/DDBJ databases">
        <title>Large-scale comparative analyses of tick genomes elucidate their genetic diversity and vector capacities.</title>
        <authorList>
            <person name="Jia N."/>
            <person name="Wang J."/>
            <person name="Shi W."/>
            <person name="Du L."/>
            <person name="Sun Y."/>
            <person name="Zhan W."/>
            <person name="Jiang J."/>
            <person name="Wang Q."/>
            <person name="Zhang B."/>
            <person name="Ji P."/>
            <person name="Sakyi L.B."/>
            <person name="Cui X."/>
            <person name="Yuan T."/>
            <person name="Jiang B."/>
            <person name="Yang W."/>
            <person name="Lam T.T.-Y."/>
            <person name="Chang Q."/>
            <person name="Ding S."/>
            <person name="Wang X."/>
            <person name="Zhu J."/>
            <person name="Ruan X."/>
            <person name="Zhao L."/>
            <person name="Wei J."/>
            <person name="Que T."/>
            <person name="Du C."/>
            <person name="Cheng J."/>
            <person name="Dai P."/>
            <person name="Han X."/>
            <person name="Huang E."/>
            <person name="Gao Y."/>
            <person name="Liu J."/>
            <person name="Shao H."/>
            <person name="Ye R."/>
            <person name="Li L."/>
            <person name="Wei W."/>
            <person name="Wang X."/>
            <person name="Wang C."/>
            <person name="Yang T."/>
            <person name="Huo Q."/>
            <person name="Li W."/>
            <person name="Guo W."/>
            <person name="Chen H."/>
            <person name="Zhou L."/>
            <person name="Ni X."/>
            <person name="Tian J."/>
            <person name="Zhou Y."/>
            <person name="Sheng Y."/>
            <person name="Liu T."/>
            <person name="Pan Y."/>
            <person name="Xia L."/>
            <person name="Li J."/>
            <person name="Zhao F."/>
            <person name="Cao W."/>
        </authorList>
    </citation>
    <scope>NUCLEOTIDE SEQUENCE</scope>
    <source>
        <strain evidence="1">Dsil-2018</strain>
    </source>
</reference>
<keyword evidence="2" id="KW-1185">Reference proteome</keyword>
<protein>
    <submittedName>
        <fullName evidence="1">Uncharacterized protein</fullName>
    </submittedName>
</protein>
<gene>
    <name evidence="1" type="ORF">HPB49_007204</name>
</gene>
<comment type="caution">
    <text evidence="1">The sequence shown here is derived from an EMBL/GenBank/DDBJ whole genome shotgun (WGS) entry which is preliminary data.</text>
</comment>
<sequence>MSVKNTKYVHKLERPRPTGPAELPGSDPDRSSTPVLSPAEDMTSPIDVVMSASADEFLLSQMESLCASLDNGNHSDTNLEQVCRLLKVKGAAMEPLFKDQLDTHFITLRNASRDDKLDAFSRLMLLELVELRAMGWKSNEEATEYYCRKIEELGIDSVVYDDAYAVKLAREFQQKQQQEQRSQMETFKTGTKPAATPILPWASQDMKNPENSANPRSVSYQGPLKGEATFQNHSIWKESPNLQDEQMHKRSGTSDMPAKATWQHFLRNEEVVQNANASTQVQTEGVVEMAKVISEDITQYSGPPMQDGKWANGTTTDYLNMYQKTAPAEADGDAKTCVETITVGKDLIQISGTNGTIVNISTCVLRSFFSGTTADTFNLANQDLSSMLSGSGEPSNKPTVPGLHTDAVHAQGQTVGSSSFQKSQVDSSHGEAYEKDELRLVTDAVAWPLRDTLQSVDATKTQSAQGSFERFGDTSGPSENKRFKGLESLTEFNNQCMLPTDFKAWGSNDKPEQTKRIDRLGSSMQFSRSVDNKHMPSTSSKMLGTTSEPGQPDQFKGLLNPSQLSNKDDGQLLSAGFTALASSEAHSQTRQLERLVGLMQFSRNTENQKVPSGNLKPLGYTDGPSQTKQFEGLGSATQCSSNTNEHMLSAAFKTLSTNGQTTGKRQLKGFANFPEFERRADDQQVLLSSTLSEAAGPPCSTRRGLKMYTREFLLQCSQSSLATQEPPDFPVLDPEVSNVMVKKVLHKLNNLA</sequence>
<name>A0ACB8C7Z6_DERSI</name>
<dbReference type="EMBL" id="CM023477">
    <property type="protein sequence ID" value="KAH7937008.1"/>
    <property type="molecule type" value="Genomic_DNA"/>
</dbReference>
<organism evidence="1 2">
    <name type="scientific">Dermacentor silvarum</name>
    <name type="common">Tick</name>
    <dbReference type="NCBI Taxonomy" id="543639"/>
    <lineage>
        <taxon>Eukaryota</taxon>
        <taxon>Metazoa</taxon>
        <taxon>Ecdysozoa</taxon>
        <taxon>Arthropoda</taxon>
        <taxon>Chelicerata</taxon>
        <taxon>Arachnida</taxon>
        <taxon>Acari</taxon>
        <taxon>Parasitiformes</taxon>
        <taxon>Ixodida</taxon>
        <taxon>Ixodoidea</taxon>
        <taxon>Ixodidae</taxon>
        <taxon>Rhipicephalinae</taxon>
        <taxon>Dermacentor</taxon>
    </lineage>
</organism>
<proteinExistence type="predicted"/>